<evidence type="ECO:0000313" key="2">
    <source>
        <dbReference type="Proteomes" id="UP000001876"/>
    </source>
</evidence>
<accession>C1MQJ6</accession>
<protein>
    <submittedName>
        <fullName evidence="1">Predicted protein</fullName>
    </submittedName>
</protein>
<dbReference type="EMBL" id="GG663738">
    <property type="protein sequence ID" value="EEH57722.1"/>
    <property type="molecule type" value="Genomic_DNA"/>
</dbReference>
<keyword evidence="2" id="KW-1185">Reference proteome</keyword>
<proteinExistence type="predicted"/>
<gene>
    <name evidence="1" type="ORF">MICPUCDRAFT_57315</name>
</gene>
<dbReference type="RefSeq" id="XP_003057771.1">
    <property type="nucleotide sequence ID" value="XM_003057725.1"/>
</dbReference>
<name>C1MQJ6_MICPC</name>
<dbReference type="GeneID" id="9683575"/>
<organism evidence="2">
    <name type="scientific">Micromonas pusilla (strain CCMP1545)</name>
    <name type="common">Picoplanktonic green alga</name>
    <dbReference type="NCBI Taxonomy" id="564608"/>
    <lineage>
        <taxon>Eukaryota</taxon>
        <taxon>Viridiplantae</taxon>
        <taxon>Chlorophyta</taxon>
        <taxon>Mamiellophyceae</taxon>
        <taxon>Mamiellales</taxon>
        <taxon>Mamiellaceae</taxon>
        <taxon>Micromonas</taxon>
    </lineage>
</organism>
<evidence type="ECO:0000313" key="1">
    <source>
        <dbReference type="EMBL" id="EEH57722.1"/>
    </source>
</evidence>
<reference evidence="1 2" key="1">
    <citation type="journal article" date="2009" name="Science">
        <title>Green evolution and dynamic adaptations revealed by genomes of the marine picoeukaryotes Micromonas.</title>
        <authorList>
            <person name="Worden A.Z."/>
            <person name="Lee J.H."/>
            <person name="Mock T."/>
            <person name="Rouze P."/>
            <person name="Simmons M.P."/>
            <person name="Aerts A.L."/>
            <person name="Allen A.E."/>
            <person name="Cuvelier M.L."/>
            <person name="Derelle E."/>
            <person name="Everett M.V."/>
            <person name="Foulon E."/>
            <person name="Grimwood J."/>
            <person name="Gundlach H."/>
            <person name="Henrissat B."/>
            <person name="Napoli C."/>
            <person name="McDonald S.M."/>
            <person name="Parker M.S."/>
            <person name="Rombauts S."/>
            <person name="Salamov A."/>
            <person name="Von Dassow P."/>
            <person name="Badger J.H."/>
            <person name="Coutinho P.M."/>
            <person name="Demir E."/>
            <person name="Dubchak I."/>
            <person name="Gentemann C."/>
            <person name="Eikrem W."/>
            <person name="Gready J.E."/>
            <person name="John U."/>
            <person name="Lanier W."/>
            <person name="Lindquist E.A."/>
            <person name="Lucas S."/>
            <person name="Mayer K.F."/>
            <person name="Moreau H."/>
            <person name="Not F."/>
            <person name="Otillar R."/>
            <person name="Panaud O."/>
            <person name="Pangilinan J."/>
            <person name="Paulsen I."/>
            <person name="Piegu B."/>
            <person name="Poliakov A."/>
            <person name="Robbens S."/>
            <person name="Schmutz J."/>
            <person name="Toulza E."/>
            <person name="Wyss T."/>
            <person name="Zelensky A."/>
            <person name="Zhou K."/>
            <person name="Armbrust E.V."/>
            <person name="Bhattacharya D."/>
            <person name="Goodenough U.W."/>
            <person name="Van de Peer Y."/>
            <person name="Grigoriev I.V."/>
        </authorList>
    </citation>
    <scope>NUCLEOTIDE SEQUENCE [LARGE SCALE GENOMIC DNA]</scope>
    <source>
        <strain evidence="1 2">CCMP1545</strain>
    </source>
</reference>
<sequence>MEETRFQGVYRQTLRDGVALDRMRLAGCPLDNKANNDEVDLLDMYVKHDRSKVKAFDKGPFDVWTCEECEAFLDDKSKAFVCVDCEGKNTLVLCEDCVEDVDEEEICFKCNQFLCSKHSGPFINLDCDTCGEVFCMNCLGEARVSFCSRCDETICDDCQVKEKKFVGFCEECDKPFCSDCNPCLMCYGSHKGTEKGCLYMCCSECSPGKIYFCETCNGCWCEKCRPSFVCFGSKEKKGCFKIRCLDCGRDDFDYCEMCNGWWCEKCSPSFCGDFNDHCEFCTRNVPAERV</sequence>
<dbReference type="OrthoDB" id="10678271at2759"/>
<dbReference type="Proteomes" id="UP000001876">
    <property type="component" value="Unassembled WGS sequence"/>
</dbReference>
<dbReference type="AlphaFoldDB" id="C1MQJ6"/>
<dbReference type="KEGG" id="mpp:MICPUCDRAFT_57315"/>